<dbReference type="AlphaFoldDB" id="A0A0J9E8K7"/>
<dbReference type="Proteomes" id="UP000037392">
    <property type="component" value="Unassembled WGS sequence"/>
</dbReference>
<comment type="caution">
    <text evidence="2">The sequence shown here is derived from an EMBL/GenBank/DDBJ whole genome shotgun (WGS) entry which is preliminary data.</text>
</comment>
<evidence type="ECO:0000256" key="1">
    <source>
        <dbReference type="SAM" id="Phobius"/>
    </source>
</evidence>
<evidence type="ECO:0000313" key="2">
    <source>
        <dbReference type="EMBL" id="KMW11960.1"/>
    </source>
</evidence>
<dbReference type="SUPFAM" id="SSF69360">
    <property type="entry name" value="Cell wall binding repeat"/>
    <property type="match status" value="1"/>
</dbReference>
<dbReference type="PATRIC" id="fig|742734.4.peg.5765"/>
<keyword evidence="1" id="KW-1133">Transmembrane helix</keyword>
<proteinExistence type="predicted"/>
<protein>
    <submittedName>
        <fullName evidence="2">Uncharacterized protein</fullName>
    </submittedName>
</protein>
<reference evidence="2 3" key="1">
    <citation type="submission" date="2011-04" db="EMBL/GenBank/DDBJ databases">
        <title>The Genome Sequence of Clostridium citroniae WAL-19142.</title>
        <authorList>
            <consortium name="The Broad Institute Genome Sequencing Platform"/>
            <person name="Earl A."/>
            <person name="Ward D."/>
            <person name="Feldgarden M."/>
            <person name="Gevers D."/>
            <person name="Warren Y.A."/>
            <person name="Tyrrell K.L."/>
            <person name="Citron D.M."/>
            <person name="Goldstein E.J."/>
            <person name="Daigneault M."/>
            <person name="Allen-Vercoe E."/>
            <person name="Young S.K."/>
            <person name="Zeng Q."/>
            <person name="Gargeya S."/>
            <person name="Fitzgerald M."/>
            <person name="Haas B."/>
            <person name="Abouelleil A."/>
            <person name="Alvarado L."/>
            <person name="Arachchi H.M."/>
            <person name="Berlin A."/>
            <person name="Brown A."/>
            <person name="Chapman S.B."/>
            <person name="Chen Z."/>
            <person name="Dunbar C."/>
            <person name="Freedman E."/>
            <person name="Gearin G."/>
            <person name="Gellesch M."/>
            <person name="Goldberg J."/>
            <person name="Griggs A."/>
            <person name="Gujja S."/>
            <person name="Heilman E.R."/>
            <person name="Heiman D."/>
            <person name="Howarth C."/>
            <person name="Larson L."/>
            <person name="Lui A."/>
            <person name="MacDonald P.J."/>
            <person name="Mehta T."/>
            <person name="Montmayeur A."/>
            <person name="Murphy C."/>
            <person name="Neiman D."/>
            <person name="Pearson M."/>
            <person name="Priest M."/>
            <person name="Roberts A."/>
            <person name="Saif S."/>
            <person name="Shea T."/>
            <person name="Shenoy N."/>
            <person name="Sisk P."/>
            <person name="Stolte C."/>
            <person name="Sykes S."/>
            <person name="White J."/>
            <person name="Yandava C."/>
            <person name="Wortman J."/>
            <person name="Nusbaum C."/>
            <person name="Birren B."/>
        </authorList>
    </citation>
    <scope>NUCLEOTIDE SEQUENCE [LARGE SCALE GENOMIC DNA]</scope>
    <source>
        <strain evidence="2 3">WAL-19142</strain>
    </source>
</reference>
<feature type="transmembrane region" description="Helical" evidence="1">
    <location>
        <begin position="21"/>
        <end position="40"/>
    </location>
</feature>
<organism evidence="2 3">
    <name type="scientific">[Clostridium] citroniae WAL-19142</name>
    <dbReference type="NCBI Taxonomy" id="742734"/>
    <lineage>
        <taxon>Bacteria</taxon>
        <taxon>Bacillati</taxon>
        <taxon>Bacillota</taxon>
        <taxon>Clostridia</taxon>
        <taxon>Lachnospirales</taxon>
        <taxon>Lachnospiraceae</taxon>
        <taxon>Enterocloster</taxon>
    </lineage>
</organism>
<dbReference type="GeneID" id="93166409"/>
<keyword evidence="1" id="KW-0812">Transmembrane</keyword>
<keyword evidence="1" id="KW-0472">Membrane</keyword>
<name>A0A0J9E8K7_9FIRM</name>
<dbReference type="RefSeq" id="WP_007858051.1">
    <property type="nucleotide sequence ID" value="NZ_KQ235887.1"/>
</dbReference>
<sequence length="286" mass="32637">MDPIINHRKIKGMIKLVKKAAMAFAAGNVLVLTGLVSGIVSQAGQWEQDHLGIWSYRYSDGDLLKDGWYWIDGDMDGTAECYCFDSQGNMYQNTTTPDGYQVDPWGAWMTEEGTQTKTMDRELTGIPFGMALLSDSTLVNKWSDYRLLIPPDSDISIVSEYRDEEARGQNYYDIGTAATAEYGGYSLFIWYHKDNDPQIPAGDQMRKHNYDLIHEYRYPGPFVETERVIGGHGFSGFKYKAWGYGHQNFTRKIDDMVMEMAFSYPDNPECEEMTERFIDSIQGGRN</sequence>
<evidence type="ECO:0000313" key="3">
    <source>
        <dbReference type="Proteomes" id="UP000037392"/>
    </source>
</evidence>
<dbReference type="Gene3D" id="2.10.270.10">
    <property type="entry name" value="Cholin Binding"/>
    <property type="match status" value="1"/>
</dbReference>
<accession>A0A0J9E8K7</accession>
<dbReference type="EMBL" id="ADLK01000053">
    <property type="protein sequence ID" value="KMW11960.1"/>
    <property type="molecule type" value="Genomic_DNA"/>
</dbReference>
<gene>
    <name evidence="2" type="ORF">HMPREF9470_05390</name>
</gene>